<dbReference type="Pfam" id="PF07727">
    <property type="entry name" value="RVT_2"/>
    <property type="match status" value="1"/>
</dbReference>
<dbReference type="PANTHER" id="PTHR11439">
    <property type="entry name" value="GAG-POL-RELATED RETROTRANSPOSON"/>
    <property type="match status" value="1"/>
</dbReference>
<dbReference type="AlphaFoldDB" id="A0A9P0ZYA4"/>
<dbReference type="Proteomes" id="UP001152484">
    <property type="component" value="Unassembled WGS sequence"/>
</dbReference>
<name>A0A9P0ZYA4_CUSEU</name>
<dbReference type="InterPro" id="IPR013103">
    <property type="entry name" value="RVT_2"/>
</dbReference>
<comment type="caution">
    <text evidence="2">The sequence shown here is derived from an EMBL/GenBank/DDBJ whole genome shotgun (WGS) entry which is preliminary data.</text>
</comment>
<dbReference type="InterPro" id="IPR043502">
    <property type="entry name" value="DNA/RNA_pol_sf"/>
</dbReference>
<dbReference type="EMBL" id="CAMAPE010000080">
    <property type="protein sequence ID" value="CAH9119565.1"/>
    <property type="molecule type" value="Genomic_DNA"/>
</dbReference>
<dbReference type="SUPFAM" id="SSF56672">
    <property type="entry name" value="DNA/RNA polymerases"/>
    <property type="match status" value="1"/>
</dbReference>
<organism evidence="2 3">
    <name type="scientific">Cuscuta europaea</name>
    <name type="common">European dodder</name>
    <dbReference type="NCBI Taxonomy" id="41803"/>
    <lineage>
        <taxon>Eukaryota</taxon>
        <taxon>Viridiplantae</taxon>
        <taxon>Streptophyta</taxon>
        <taxon>Embryophyta</taxon>
        <taxon>Tracheophyta</taxon>
        <taxon>Spermatophyta</taxon>
        <taxon>Magnoliopsida</taxon>
        <taxon>eudicotyledons</taxon>
        <taxon>Gunneridae</taxon>
        <taxon>Pentapetalae</taxon>
        <taxon>asterids</taxon>
        <taxon>lamiids</taxon>
        <taxon>Solanales</taxon>
        <taxon>Convolvulaceae</taxon>
        <taxon>Cuscuteae</taxon>
        <taxon>Cuscuta</taxon>
        <taxon>Cuscuta subgen. Cuscuta</taxon>
    </lineage>
</organism>
<keyword evidence="3" id="KW-1185">Reference proteome</keyword>
<dbReference type="PANTHER" id="PTHR11439:SF463">
    <property type="entry name" value="REVERSE TRANSCRIPTASE TY1_COPIA-TYPE DOMAIN-CONTAINING PROTEIN"/>
    <property type="match status" value="1"/>
</dbReference>
<accession>A0A9P0ZYA4</accession>
<dbReference type="OrthoDB" id="1298236at2759"/>
<evidence type="ECO:0000259" key="1">
    <source>
        <dbReference type="Pfam" id="PF07727"/>
    </source>
</evidence>
<gene>
    <name evidence="2" type="ORF">CEURO_LOCUS22350</name>
</gene>
<feature type="domain" description="Reverse transcriptase Ty1/copia-type" evidence="1">
    <location>
        <begin position="1"/>
        <end position="64"/>
    </location>
</feature>
<evidence type="ECO:0000313" key="2">
    <source>
        <dbReference type="EMBL" id="CAH9119565.1"/>
    </source>
</evidence>
<reference evidence="2" key="1">
    <citation type="submission" date="2022-07" db="EMBL/GenBank/DDBJ databases">
        <authorList>
            <person name="Macas J."/>
            <person name="Novak P."/>
            <person name="Neumann P."/>
        </authorList>
    </citation>
    <scope>NUCLEOTIDE SEQUENCE</scope>
</reference>
<evidence type="ECO:0000313" key="3">
    <source>
        <dbReference type="Proteomes" id="UP001152484"/>
    </source>
</evidence>
<protein>
    <recommendedName>
        <fullName evidence="1">Reverse transcriptase Ty1/copia-type domain-containing protein</fullName>
    </recommendedName>
</protein>
<dbReference type="CDD" id="cd09272">
    <property type="entry name" value="RNase_HI_RT_Ty1"/>
    <property type="match status" value="1"/>
</dbReference>
<sequence length="353" mass="40199">MLDGFKSARTKEFEMTDLGMLRYFLGLEVRQDCNGIFLCQKKYAMDLLKRFHMENCEAAKTPMNTNEKLQKSDGTEKADATLYRSMVGGLNYLTHSRPDITLSVRIVSRYMHNPTKQHLGAVKRIMKYISGTLEYGIQYTRVKEFNLRGYTDSDWAGCVDDRKSTSGSVFDLGSDAITWSSKKQETVALSTSEAEYVAARAAAKQALWLRKLLTDLCCKQEEKPEIWCDSKSAIAMAKNPTFHSRTKHIDVQHHFIRQLVAEEKITLHFCGTDWQNADLFTKALNQAKHYYSMEKIGMCKHGSRGGVESDPAYVYGYSPTWHSYVGNIIFLFNVIVFICLNKSEVVSLNLGTF</sequence>
<proteinExistence type="predicted"/>